<dbReference type="SUPFAM" id="SSF103473">
    <property type="entry name" value="MFS general substrate transporter"/>
    <property type="match status" value="1"/>
</dbReference>
<dbReference type="AlphaFoldDB" id="A0A4Y7SJL1"/>
<sequence>MANTTNRKAITPAAFIAFGGFLFGYDIGIISGCLIMPNFIETFGELGPDGEYVRSSTPRSIITSLLSAGTFFVGRFVAGLGVGALSAIVPLYNGEMAPKAIGGTLLVLYQLQVIVGIFISYVIDLGTHHLEGSASWRIPIGLQLVWGGVMLSGVLFLPESPRHPLGNGRKEEAAGVIAKRNGISKDDPLVYEIVDELQYTIKAENEGGKATWAECFSTCNALWKRTVNGMVLQFVQQLHGQNFYYYYGDTFFESAGTELSPYKWGRRKSLLTGAVAEGTCAAIAAFVGHFLLARSGTPVSQLSPREQTGGDVLIAFAILHVFSFALFWGQTPWVYLGESFPLRIRAKSIALGTATNWLWNFLLSFFSPRIAEPR</sequence>
<dbReference type="Proteomes" id="UP000298030">
    <property type="component" value="Unassembled WGS sequence"/>
</dbReference>
<gene>
    <name evidence="10" type="ORF">FA13DRAFT_1779321</name>
</gene>
<feature type="transmembrane region" description="Helical" evidence="8">
    <location>
        <begin position="12"/>
        <end position="40"/>
    </location>
</feature>
<feature type="transmembrane region" description="Helical" evidence="8">
    <location>
        <begin position="270"/>
        <end position="292"/>
    </location>
</feature>
<dbReference type="Pfam" id="PF00083">
    <property type="entry name" value="Sugar_tr"/>
    <property type="match status" value="2"/>
</dbReference>
<dbReference type="InterPro" id="IPR020846">
    <property type="entry name" value="MFS_dom"/>
</dbReference>
<evidence type="ECO:0000256" key="7">
    <source>
        <dbReference type="ARBA" id="ARBA00049119"/>
    </source>
</evidence>
<comment type="catalytic activity">
    <reaction evidence="7">
        <text>myo-inositol(out) + H(+)(out) = myo-inositol(in) + H(+)(in)</text>
        <dbReference type="Rhea" id="RHEA:60364"/>
        <dbReference type="ChEBI" id="CHEBI:15378"/>
        <dbReference type="ChEBI" id="CHEBI:17268"/>
    </reaction>
</comment>
<feature type="transmembrane region" description="Helical" evidence="8">
    <location>
        <begin position="60"/>
        <end position="88"/>
    </location>
</feature>
<keyword evidence="3" id="KW-0813">Transport</keyword>
<dbReference type="InterPro" id="IPR003663">
    <property type="entry name" value="Sugar/inositol_transpt"/>
</dbReference>
<dbReference type="OrthoDB" id="2241241at2759"/>
<evidence type="ECO:0000256" key="4">
    <source>
        <dbReference type="ARBA" id="ARBA00022692"/>
    </source>
</evidence>
<dbReference type="STRING" id="71717.A0A4Y7SJL1"/>
<dbReference type="InterPro" id="IPR005828">
    <property type="entry name" value="MFS_sugar_transport-like"/>
</dbReference>
<reference evidence="10 11" key="1">
    <citation type="journal article" date="2019" name="Nat. Ecol. Evol.">
        <title>Megaphylogeny resolves global patterns of mushroom evolution.</title>
        <authorList>
            <person name="Varga T."/>
            <person name="Krizsan K."/>
            <person name="Foldi C."/>
            <person name="Dima B."/>
            <person name="Sanchez-Garcia M."/>
            <person name="Sanchez-Ramirez S."/>
            <person name="Szollosi G.J."/>
            <person name="Szarkandi J.G."/>
            <person name="Papp V."/>
            <person name="Albert L."/>
            <person name="Andreopoulos W."/>
            <person name="Angelini C."/>
            <person name="Antonin V."/>
            <person name="Barry K.W."/>
            <person name="Bougher N.L."/>
            <person name="Buchanan P."/>
            <person name="Buyck B."/>
            <person name="Bense V."/>
            <person name="Catcheside P."/>
            <person name="Chovatia M."/>
            <person name="Cooper J."/>
            <person name="Damon W."/>
            <person name="Desjardin D."/>
            <person name="Finy P."/>
            <person name="Geml J."/>
            <person name="Haridas S."/>
            <person name="Hughes K."/>
            <person name="Justo A."/>
            <person name="Karasinski D."/>
            <person name="Kautmanova I."/>
            <person name="Kiss B."/>
            <person name="Kocsube S."/>
            <person name="Kotiranta H."/>
            <person name="LaButti K.M."/>
            <person name="Lechner B.E."/>
            <person name="Liimatainen K."/>
            <person name="Lipzen A."/>
            <person name="Lukacs Z."/>
            <person name="Mihaltcheva S."/>
            <person name="Morgado L.N."/>
            <person name="Niskanen T."/>
            <person name="Noordeloos M.E."/>
            <person name="Ohm R.A."/>
            <person name="Ortiz-Santana B."/>
            <person name="Ovrebo C."/>
            <person name="Racz N."/>
            <person name="Riley R."/>
            <person name="Savchenko A."/>
            <person name="Shiryaev A."/>
            <person name="Soop K."/>
            <person name="Spirin V."/>
            <person name="Szebenyi C."/>
            <person name="Tomsovsky M."/>
            <person name="Tulloss R.E."/>
            <person name="Uehling J."/>
            <person name="Grigoriev I.V."/>
            <person name="Vagvolgyi C."/>
            <person name="Papp T."/>
            <person name="Martin F.M."/>
            <person name="Miettinen O."/>
            <person name="Hibbett D.S."/>
            <person name="Nagy L.G."/>
        </authorList>
    </citation>
    <scope>NUCLEOTIDE SEQUENCE [LARGE SCALE GENOMIC DNA]</scope>
    <source>
        <strain evidence="10 11">FP101781</strain>
    </source>
</reference>
<feature type="transmembrane region" description="Helical" evidence="8">
    <location>
        <begin position="135"/>
        <end position="157"/>
    </location>
</feature>
<keyword evidence="11" id="KW-1185">Reference proteome</keyword>
<accession>A0A4Y7SJL1</accession>
<evidence type="ECO:0000256" key="2">
    <source>
        <dbReference type="ARBA" id="ARBA00010992"/>
    </source>
</evidence>
<feature type="transmembrane region" description="Helical" evidence="8">
    <location>
        <begin position="312"/>
        <end position="336"/>
    </location>
</feature>
<evidence type="ECO:0000313" key="10">
    <source>
        <dbReference type="EMBL" id="TEB21409.1"/>
    </source>
</evidence>
<evidence type="ECO:0000259" key="9">
    <source>
        <dbReference type="PROSITE" id="PS50850"/>
    </source>
</evidence>
<dbReference type="PRINTS" id="PR00171">
    <property type="entry name" value="SUGRTRNSPORT"/>
</dbReference>
<keyword evidence="6 8" id="KW-0472">Membrane</keyword>
<proteinExistence type="inferred from homology"/>
<comment type="caution">
    <text evidence="10">The sequence shown here is derived from an EMBL/GenBank/DDBJ whole genome shotgun (WGS) entry which is preliminary data.</text>
</comment>
<dbReference type="InterPro" id="IPR036259">
    <property type="entry name" value="MFS_trans_sf"/>
</dbReference>
<comment type="similarity">
    <text evidence="2">Belongs to the major facilitator superfamily. Sugar transporter (TC 2.A.1.1) family.</text>
</comment>
<evidence type="ECO:0000256" key="1">
    <source>
        <dbReference type="ARBA" id="ARBA00004141"/>
    </source>
</evidence>
<feature type="transmembrane region" description="Helical" evidence="8">
    <location>
        <begin position="348"/>
        <end position="366"/>
    </location>
</feature>
<dbReference type="PANTHER" id="PTHR48022:SF91">
    <property type="entry name" value="MAJOR FACILITATOR SUPERFAMILY (MFS) PROFILE DOMAIN-CONTAINING PROTEIN-RELATED"/>
    <property type="match status" value="1"/>
</dbReference>
<evidence type="ECO:0000256" key="3">
    <source>
        <dbReference type="ARBA" id="ARBA00022448"/>
    </source>
</evidence>
<organism evidence="10 11">
    <name type="scientific">Coprinellus micaceus</name>
    <name type="common">Glistening ink-cap mushroom</name>
    <name type="synonym">Coprinus micaceus</name>
    <dbReference type="NCBI Taxonomy" id="71717"/>
    <lineage>
        <taxon>Eukaryota</taxon>
        <taxon>Fungi</taxon>
        <taxon>Dikarya</taxon>
        <taxon>Basidiomycota</taxon>
        <taxon>Agaricomycotina</taxon>
        <taxon>Agaricomycetes</taxon>
        <taxon>Agaricomycetidae</taxon>
        <taxon>Agaricales</taxon>
        <taxon>Agaricineae</taxon>
        <taxon>Psathyrellaceae</taxon>
        <taxon>Coprinellus</taxon>
    </lineage>
</organism>
<dbReference type="EMBL" id="QPFP01000112">
    <property type="protein sequence ID" value="TEB21409.1"/>
    <property type="molecule type" value="Genomic_DNA"/>
</dbReference>
<evidence type="ECO:0000256" key="8">
    <source>
        <dbReference type="SAM" id="Phobius"/>
    </source>
</evidence>
<dbReference type="GO" id="GO:0016020">
    <property type="term" value="C:membrane"/>
    <property type="evidence" value="ECO:0007669"/>
    <property type="project" value="UniProtKB-SubCell"/>
</dbReference>
<keyword evidence="5 8" id="KW-1133">Transmembrane helix</keyword>
<keyword evidence="4 8" id="KW-0812">Transmembrane</keyword>
<name>A0A4Y7SJL1_COPMI</name>
<feature type="transmembrane region" description="Helical" evidence="8">
    <location>
        <begin position="100"/>
        <end position="123"/>
    </location>
</feature>
<comment type="subcellular location">
    <subcellularLocation>
        <location evidence="1">Membrane</location>
        <topology evidence="1">Multi-pass membrane protein</topology>
    </subcellularLocation>
</comment>
<protein>
    <submittedName>
        <fullName evidence="10">General substrate transporter</fullName>
    </submittedName>
</protein>
<dbReference type="GO" id="GO:0005351">
    <property type="term" value="F:carbohydrate:proton symporter activity"/>
    <property type="evidence" value="ECO:0007669"/>
    <property type="project" value="TreeGrafter"/>
</dbReference>
<dbReference type="PROSITE" id="PS50850">
    <property type="entry name" value="MFS"/>
    <property type="match status" value="1"/>
</dbReference>
<feature type="domain" description="Major facilitator superfamily (MFS) profile" evidence="9">
    <location>
        <begin position="1"/>
        <end position="374"/>
    </location>
</feature>
<dbReference type="Gene3D" id="1.20.1250.20">
    <property type="entry name" value="MFS general substrate transporter like domains"/>
    <property type="match status" value="1"/>
</dbReference>
<evidence type="ECO:0000313" key="11">
    <source>
        <dbReference type="Proteomes" id="UP000298030"/>
    </source>
</evidence>
<evidence type="ECO:0000256" key="5">
    <source>
        <dbReference type="ARBA" id="ARBA00022989"/>
    </source>
</evidence>
<dbReference type="PANTHER" id="PTHR48022">
    <property type="entry name" value="PLASTIDIC GLUCOSE TRANSPORTER 4"/>
    <property type="match status" value="1"/>
</dbReference>
<dbReference type="InterPro" id="IPR050360">
    <property type="entry name" value="MFS_Sugar_Transporters"/>
</dbReference>
<evidence type="ECO:0000256" key="6">
    <source>
        <dbReference type="ARBA" id="ARBA00023136"/>
    </source>
</evidence>